<keyword evidence="1" id="KW-0472">Membrane</keyword>
<organism evidence="4 5">
    <name type="scientific">Steinernema carpocapsae</name>
    <name type="common">Entomopathogenic nematode</name>
    <dbReference type="NCBI Taxonomy" id="34508"/>
    <lineage>
        <taxon>Eukaryota</taxon>
        <taxon>Metazoa</taxon>
        <taxon>Ecdysozoa</taxon>
        <taxon>Nematoda</taxon>
        <taxon>Chromadorea</taxon>
        <taxon>Rhabditida</taxon>
        <taxon>Tylenchina</taxon>
        <taxon>Panagrolaimomorpha</taxon>
        <taxon>Strongyloidoidea</taxon>
        <taxon>Steinernematidae</taxon>
        <taxon>Steinernema</taxon>
    </lineage>
</organism>
<keyword evidence="1" id="KW-0812">Transmembrane</keyword>
<feature type="transmembrane region" description="Helical" evidence="1">
    <location>
        <begin position="226"/>
        <end position="242"/>
    </location>
</feature>
<dbReference type="Pfam" id="PF01757">
    <property type="entry name" value="Acyl_transf_3"/>
    <property type="match status" value="1"/>
</dbReference>
<feature type="transmembrane region" description="Helical" evidence="1">
    <location>
        <begin position="434"/>
        <end position="457"/>
    </location>
</feature>
<keyword evidence="2" id="KW-0732">Signal</keyword>
<dbReference type="EMBL" id="CM016762">
    <property type="protein sequence ID" value="TMS32355.1"/>
    <property type="molecule type" value="Genomic_DNA"/>
</dbReference>
<evidence type="ECO:0000313" key="4">
    <source>
        <dbReference type="EMBL" id="TMS32355.1"/>
    </source>
</evidence>
<feature type="transmembrane region" description="Helical" evidence="1">
    <location>
        <begin position="196"/>
        <end position="214"/>
    </location>
</feature>
<reference evidence="4 5" key="2">
    <citation type="journal article" date="2019" name="G3 (Bethesda)">
        <title>Hybrid Assembly of the Genome of the Entomopathogenic Nematode Steinernema carpocapsae Identifies the X-Chromosome.</title>
        <authorList>
            <person name="Serra L."/>
            <person name="Macchietto M."/>
            <person name="Macias-Munoz A."/>
            <person name="McGill C.J."/>
            <person name="Rodriguez I.M."/>
            <person name="Rodriguez B."/>
            <person name="Murad R."/>
            <person name="Mortazavi A."/>
        </authorList>
    </citation>
    <scope>NUCLEOTIDE SEQUENCE [LARGE SCALE GENOMIC DNA]</scope>
    <source>
        <strain evidence="4 5">ALL</strain>
    </source>
</reference>
<dbReference type="Proteomes" id="UP000298663">
    <property type="component" value="Chromosome X"/>
</dbReference>
<feature type="chain" id="PRO_5020555829" description="Acyltransferase 3 domain-containing protein" evidence="2">
    <location>
        <begin position="19"/>
        <end position="513"/>
    </location>
</feature>
<dbReference type="AlphaFoldDB" id="A0A4U8UJW1"/>
<feature type="transmembrane region" description="Helical" evidence="1">
    <location>
        <begin position="401"/>
        <end position="427"/>
    </location>
</feature>
<gene>
    <name evidence="4" type="ORF">L596_000207</name>
</gene>
<feature type="transmembrane region" description="Helical" evidence="1">
    <location>
        <begin position="477"/>
        <end position="496"/>
    </location>
</feature>
<name>A0A4U8UJW1_STECR</name>
<dbReference type="PANTHER" id="PTHR11161:SF12">
    <property type="entry name" value="ACYLTRANSFERASE 3 DOMAIN-CONTAINING PROTEIN-RELATED"/>
    <property type="match status" value="1"/>
</dbReference>
<dbReference type="GO" id="GO:0016747">
    <property type="term" value="F:acyltransferase activity, transferring groups other than amino-acyl groups"/>
    <property type="evidence" value="ECO:0007669"/>
    <property type="project" value="InterPro"/>
</dbReference>
<keyword evidence="1" id="KW-1133">Transmembrane helix</keyword>
<feature type="signal peptide" evidence="2">
    <location>
        <begin position="1"/>
        <end position="18"/>
    </location>
</feature>
<dbReference type="PANTHER" id="PTHR11161">
    <property type="entry name" value="O-ACYLTRANSFERASE"/>
    <property type="match status" value="1"/>
</dbReference>
<evidence type="ECO:0000256" key="2">
    <source>
        <dbReference type="SAM" id="SignalP"/>
    </source>
</evidence>
<accession>A0A4U8UJW1</accession>
<keyword evidence="5" id="KW-1185">Reference proteome</keyword>
<evidence type="ECO:0000259" key="3">
    <source>
        <dbReference type="Pfam" id="PF01757"/>
    </source>
</evidence>
<proteinExistence type="predicted"/>
<feature type="transmembrane region" description="Helical" evidence="1">
    <location>
        <begin position="254"/>
        <end position="275"/>
    </location>
</feature>
<dbReference type="OrthoDB" id="118951at2759"/>
<dbReference type="InterPro" id="IPR052728">
    <property type="entry name" value="O2_lipid_transport_reg"/>
</dbReference>
<evidence type="ECO:0000313" key="5">
    <source>
        <dbReference type="Proteomes" id="UP000298663"/>
    </source>
</evidence>
<dbReference type="EMBL" id="AZBU02000001">
    <property type="protein sequence ID" value="TMS32355.1"/>
    <property type="molecule type" value="Genomic_DNA"/>
</dbReference>
<evidence type="ECO:0000256" key="1">
    <source>
        <dbReference type="SAM" id="Phobius"/>
    </source>
</evidence>
<protein>
    <recommendedName>
        <fullName evidence="3">Acyltransferase 3 domain-containing protein</fullName>
    </recommendedName>
</protein>
<feature type="transmembrane region" description="Helical" evidence="1">
    <location>
        <begin position="369"/>
        <end position="389"/>
    </location>
</feature>
<feature type="domain" description="Acyltransferase 3" evidence="3">
    <location>
        <begin position="106"/>
        <end position="493"/>
    </location>
</feature>
<comment type="caution">
    <text evidence="4">The sequence shown here is derived from an EMBL/GenBank/DDBJ whole genome shotgun (WGS) entry which is preliminary data.</text>
</comment>
<feature type="transmembrane region" description="Helical" evidence="1">
    <location>
        <begin position="281"/>
        <end position="300"/>
    </location>
</feature>
<feature type="transmembrane region" description="Helical" evidence="1">
    <location>
        <begin position="158"/>
        <end position="176"/>
    </location>
</feature>
<dbReference type="InterPro" id="IPR002656">
    <property type="entry name" value="Acyl_transf_3_dom"/>
</dbReference>
<reference evidence="4 5" key="1">
    <citation type="journal article" date="2015" name="Genome Biol.">
        <title>Comparative genomics of Steinernema reveals deeply conserved gene regulatory networks.</title>
        <authorList>
            <person name="Dillman A.R."/>
            <person name="Macchietto M."/>
            <person name="Porter C.F."/>
            <person name="Rogers A."/>
            <person name="Williams B."/>
            <person name="Antoshechkin I."/>
            <person name="Lee M.M."/>
            <person name="Goodwin Z."/>
            <person name="Lu X."/>
            <person name="Lewis E.E."/>
            <person name="Goodrich-Blair H."/>
            <person name="Stock S.P."/>
            <person name="Adams B.J."/>
            <person name="Sternberg P.W."/>
            <person name="Mortazavi A."/>
        </authorList>
    </citation>
    <scope>NUCLEOTIDE SEQUENCE [LARGE SCALE GENOMIC DNA]</scope>
    <source>
        <strain evidence="4 5">ALL</strain>
    </source>
</reference>
<sequence length="513" mass="57230">MAALKVLILISVLIMSAGHIQEHIPKINVIYVTPNASTSPSMAYNESAVWDLWPTSTEASVTVLLSWATLILFATFMPKHQTMSILSIKHSWKELMTSRASKLNVLDVFRVVAIVWVMINHAGSEGRIDILERLDSAKTFKDAIHSHPVFGALLGNSALGVEIFLVLSGLLAVRSWMRDANQDFSHHYTSFIVRRVFRLFPSVAVFVFLAAGPIVKNLLPRYHDTMISTCGVSGIVSHLTFLGNWQSTPTCMGYLWYLGLDMQLYIMAPLFMHLLYKHPKVAVATAFALITVSTLIRAAYCQIYGFCNNSDVDIPFISFPNQTEELLAKTYGGIWETYARPYTKCGPFILGMLLGYATLNVKTSLSLSAARRISLVSFAVAVAVIYAILPEYWYPDQGNTLYNIVYTATFRTIFAAAICAWIAALYYQPNILNLGVYWSALAKLTFNAYLLHMPIVYLLNFSTFMQEATGPYELMALVPFVAILSFGAAFIFYCFIESPLGRLSSTLCKQMGL</sequence>